<sequence>MLVTTRAIVKRRAWTITTRCFASGSEANDPRTEWAKAHAPVGLLQLPRTRGERLRHLEILDQVPFDLVNAFHEREAERGQLVGAARGPIGKILRRHRQDTSTTLIRTMLKACVEKRWDPMLWDTFAEAARNDMPRMTPSDIGLTLSCFSKADYRRDPALIPELLKSLAALAAMPAVPVERSTPGHSSDTLATVAQARVTSHGRRHRQSAAVTEEKSRKSSAKKASFPEYALLAGFAAAQHFDLGKVSADNLAKLCTRALQCSSDLSSRVLCRLVHHSSNLAHAPGGASGSAWKLLSGLQAELRRRLRAQEGGDAAIAASDLCLVAHAYAQSPQQADKRLFQDIEKRLLDGVSLIQLGAGELSNLANAFSKLSDAQKSGHVELFNRLGHQLIESNSTGKEAMTLRTACVALNAFSSASVRHEPYFFACQENLPALLHSPECDMRQLAMIAHSYAECGSASCRAASFL</sequence>
<evidence type="ECO:0000313" key="2">
    <source>
        <dbReference type="EMBL" id="CAE7398253.1"/>
    </source>
</evidence>
<reference evidence="2" key="1">
    <citation type="submission" date="2021-02" db="EMBL/GenBank/DDBJ databases">
        <authorList>
            <person name="Dougan E. K."/>
            <person name="Rhodes N."/>
            <person name="Thang M."/>
            <person name="Chan C."/>
        </authorList>
    </citation>
    <scope>NUCLEOTIDE SEQUENCE</scope>
</reference>
<proteinExistence type="predicted"/>
<protein>
    <submittedName>
        <fullName evidence="2">Uncharacterized protein</fullName>
    </submittedName>
</protein>
<dbReference type="OrthoDB" id="293274at2759"/>
<dbReference type="AlphaFoldDB" id="A0A812QQ47"/>
<name>A0A812QQ47_9DINO</name>
<keyword evidence="3" id="KW-1185">Reference proteome</keyword>
<evidence type="ECO:0000256" key="1">
    <source>
        <dbReference type="SAM" id="MobiDB-lite"/>
    </source>
</evidence>
<dbReference type="Proteomes" id="UP000604046">
    <property type="component" value="Unassembled WGS sequence"/>
</dbReference>
<gene>
    <name evidence="2" type="ORF">SNAT2548_LOCUS21683</name>
</gene>
<feature type="region of interest" description="Disordered" evidence="1">
    <location>
        <begin position="198"/>
        <end position="219"/>
    </location>
</feature>
<accession>A0A812QQ47</accession>
<organism evidence="2 3">
    <name type="scientific">Symbiodinium natans</name>
    <dbReference type="NCBI Taxonomy" id="878477"/>
    <lineage>
        <taxon>Eukaryota</taxon>
        <taxon>Sar</taxon>
        <taxon>Alveolata</taxon>
        <taxon>Dinophyceae</taxon>
        <taxon>Suessiales</taxon>
        <taxon>Symbiodiniaceae</taxon>
        <taxon>Symbiodinium</taxon>
    </lineage>
</organism>
<evidence type="ECO:0000313" key="3">
    <source>
        <dbReference type="Proteomes" id="UP000604046"/>
    </source>
</evidence>
<dbReference type="EMBL" id="CAJNDS010002260">
    <property type="protein sequence ID" value="CAE7398253.1"/>
    <property type="molecule type" value="Genomic_DNA"/>
</dbReference>
<comment type="caution">
    <text evidence="2">The sequence shown here is derived from an EMBL/GenBank/DDBJ whole genome shotgun (WGS) entry which is preliminary data.</text>
</comment>